<organism evidence="2 3">
    <name type="scientific">Forsythia ovata</name>
    <dbReference type="NCBI Taxonomy" id="205694"/>
    <lineage>
        <taxon>Eukaryota</taxon>
        <taxon>Viridiplantae</taxon>
        <taxon>Streptophyta</taxon>
        <taxon>Embryophyta</taxon>
        <taxon>Tracheophyta</taxon>
        <taxon>Spermatophyta</taxon>
        <taxon>Magnoliopsida</taxon>
        <taxon>eudicotyledons</taxon>
        <taxon>Gunneridae</taxon>
        <taxon>Pentapetalae</taxon>
        <taxon>asterids</taxon>
        <taxon>lamiids</taxon>
        <taxon>Lamiales</taxon>
        <taxon>Oleaceae</taxon>
        <taxon>Forsythieae</taxon>
        <taxon>Forsythia</taxon>
    </lineage>
</organism>
<evidence type="ECO:0000313" key="3">
    <source>
        <dbReference type="Proteomes" id="UP001604277"/>
    </source>
</evidence>
<sequence>MRRLAESRVGPSGILCLMNRATIGLALEKLIIVVGLVERKRKSRRSDDEPKSVIQLYDFIKDFHWRMDGMVEDSRTEMTKKTDKSGTRDKVDTDEKMEYIEKVNVESGTRDKVDTDEKMEYIEKVNVAVRVIDAGRKIVVG</sequence>
<name>A0ABD1UWK0_9LAMI</name>
<feature type="region of interest" description="Disordered" evidence="1">
    <location>
        <begin position="74"/>
        <end position="93"/>
    </location>
</feature>
<protein>
    <submittedName>
        <fullName evidence="2">Uncharacterized protein</fullName>
    </submittedName>
</protein>
<accession>A0ABD1UWK0</accession>
<dbReference type="EMBL" id="JBFOLJ010000006">
    <property type="protein sequence ID" value="KAL2529434.1"/>
    <property type="molecule type" value="Genomic_DNA"/>
</dbReference>
<keyword evidence="3" id="KW-1185">Reference proteome</keyword>
<dbReference type="Proteomes" id="UP001604277">
    <property type="component" value="Unassembled WGS sequence"/>
</dbReference>
<comment type="caution">
    <text evidence="2">The sequence shown here is derived from an EMBL/GenBank/DDBJ whole genome shotgun (WGS) entry which is preliminary data.</text>
</comment>
<dbReference type="AlphaFoldDB" id="A0ABD1UWK0"/>
<gene>
    <name evidence="2" type="ORF">Fot_22035</name>
</gene>
<evidence type="ECO:0000256" key="1">
    <source>
        <dbReference type="SAM" id="MobiDB-lite"/>
    </source>
</evidence>
<proteinExistence type="predicted"/>
<evidence type="ECO:0000313" key="2">
    <source>
        <dbReference type="EMBL" id="KAL2529434.1"/>
    </source>
</evidence>
<reference evidence="3" key="1">
    <citation type="submission" date="2024-07" db="EMBL/GenBank/DDBJ databases">
        <title>Two chromosome-level genome assemblies of Korean endemic species Abeliophyllum distichum and Forsythia ovata (Oleaceae).</title>
        <authorList>
            <person name="Jang H."/>
        </authorList>
    </citation>
    <scope>NUCLEOTIDE SEQUENCE [LARGE SCALE GENOMIC DNA]</scope>
</reference>